<feature type="compositionally biased region" description="Basic residues" evidence="1">
    <location>
        <begin position="121"/>
        <end position="130"/>
    </location>
</feature>
<reference evidence="2 3" key="1">
    <citation type="journal article" date="2014" name="PLoS Genet.">
        <title>Phylogenetically driven sequencing of extremely halophilic archaea reveals strategies for static and dynamic osmo-response.</title>
        <authorList>
            <person name="Becker E.A."/>
            <person name="Seitzer P.M."/>
            <person name="Tritt A."/>
            <person name="Larsen D."/>
            <person name="Krusor M."/>
            <person name="Yao A.I."/>
            <person name="Wu D."/>
            <person name="Madern D."/>
            <person name="Eisen J.A."/>
            <person name="Darling A.E."/>
            <person name="Facciotti M.T."/>
        </authorList>
    </citation>
    <scope>NUCLEOTIDE SEQUENCE [LARGE SCALE GENOMIC DNA]</scope>
    <source>
        <strain evidence="2 3">ATCC BAA-1512</strain>
    </source>
</reference>
<proteinExistence type="predicted"/>
<organism evidence="2 3">
    <name type="scientific">Haloferax mucosum ATCC BAA-1512</name>
    <dbReference type="NCBI Taxonomy" id="662479"/>
    <lineage>
        <taxon>Archaea</taxon>
        <taxon>Methanobacteriati</taxon>
        <taxon>Methanobacteriota</taxon>
        <taxon>Stenosarchaea group</taxon>
        <taxon>Halobacteria</taxon>
        <taxon>Halobacteriales</taxon>
        <taxon>Haloferacaceae</taxon>
        <taxon>Haloferax</taxon>
    </lineage>
</organism>
<comment type="caution">
    <text evidence="2">The sequence shown here is derived from an EMBL/GenBank/DDBJ whole genome shotgun (WGS) entry which is preliminary data.</text>
</comment>
<evidence type="ECO:0000313" key="3">
    <source>
        <dbReference type="Proteomes" id="UP000011550"/>
    </source>
</evidence>
<feature type="region of interest" description="Disordered" evidence="1">
    <location>
        <begin position="110"/>
        <end position="130"/>
    </location>
</feature>
<evidence type="ECO:0000313" key="2">
    <source>
        <dbReference type="EMBL" id="ELZ96090.1"/>
    </source>
</evidence>
<dbReference type="STRING" id="662479.C440_05355"/>
<protein>
    <submittedName>
        <fullName evidence="2">Uncharacterized protein</fullName>
    </submittedName>
</protein>
<dbReference type="EMBL" id="AOLN01000008">
    <property type="protein sequence ID" value="ELZ96090.1"/>
    <property type="molecule type" value="Genomic_DNA"/>
</dbReference>
<evidence type="ECO:0000256" key="1">
    <source>
        <dbReference type="SAM" id="MobiDB-lite"/>
    </source>
</evidence>
<accession>M0IH43</accession>
<keyword evidence="3" id="KW-1185">Reference proteome</keyword>
<dbReference type="Proteomes" id="UP000011550">
    <property type="component" value="Unassembled WGS sequence"/>
</dbReference>
<sequence length="130" mass="14416">MGPVSGGDSVSLRATGQRLVASNGSLTVTGPTPLGERLDSKVRLDSWANDSYISLGGSPDEARLHYTYNESFGDSEYDEVTQPDITAFACRVRLHPRRSAFRRFQFVSTLRPERPGSASPNRRRPNRGFR</sequence>
<dbReference type="AlphaFoldDB" id="M0IH43"/>
<gene>
    <name evidence="2" type="ORF">C440_05355</name>
</gene>
<name>M0IH43_9EURY</name>